<evidence type="ECO:0000313" key="1">
    <source>
        <dbReference type="EMBL" id="MCI90329.1"/>
    </source>
</evidence>
<sequence length="30" mass="3438">MSSLTLHPYRGRAWGEGVGYVMAWKRHYAG</sequence>
<dbReference type="Proteomes" id="UP000265520">
    <property type="component" value="Unassembled WGS sequence"/>
</dbReference>
<evidence type="ECO:0000313" key="2">
    <source>
        <dbReference type="Proteomes" id="UP000265520"/>
    </source>
</evidence>
<keyword evidence="2" id="KW-1185">Reference proteome</keyword>
<proteinExistence type="predicted"/>
<feature type="non-terminal residue" evidence="1">
    <location>
        <position position="30"/>
    </location>
</feature>
<dbReference type="AlphaFoldDB" id="A0A392VSB8"/>
<comment type="caution">
    <text evidence="1">The sequence shown here is derived from an EMBL/GenBank/DDBJ whole genome shotgun (WGS) entry which is preliminary data.</text>
</comment>
<reference evidence="1 2" key="1">
    <citation type="journal article" date="2018" name="Front. Plant Sci.">
        <title>Red Clover (Trifolium pratense) and Zigzag Clover (T. medium) - A Picture of Genomic Similarities and Differences.</title>
        <authorList>
            <person name="Dluhosova J."/>
            <person name="Istvanek J."/>
            <person name="Nedelnik J."/>
            <person name="Repkova J."/>
        </authorList>
    </citation>
    <scope>NUCLEOTIDE SEQUENCE [LARGE SCALE GENOMIC DNA]</scope>
    <source>
        <strain evidence="2">cv. 10/8</strain>
        <tissue evidence="1">Leaf</tissue>
    </source>
</reference>
<dbReference type="EMBL" id="LXQA011241492">
    <property type="protein sequence ID" value="MCI90329.1"/>
    <property type="molecule type" value="Genomic_DNA"/>
</dbReference>
<accession>A0A392VSB8</accession>
<protein>
    <submittedName>
        <fullName evidence="1">Uncharacterized protein</fullName>
    </submittedName>
</protein>
<name>A0A392VSB8_9FABA</name>
<organism evidence="1 2">
    <name type="scientific">Trifolium medium</name>
    <dbReference type="NCBI Taxonomy" id="97028"/>
    <lineage>
        <taxon>Eukaryota</taxon>
        <taxon>Viridiplantae</taxon>
        <taxon>Streptophyta</taxon>
        <taxon>Embryophyta</taxon>
        <taxon>Tracheophyta</taxon>
        <taxon>Spermatophyta</taxon>
        <taxon>Magnoliopsida</taxon>
        <taxon>eudicotyledons</taxon>
        <taxon>Gunneridae</taxon>
        <taxon>Pentapetalae</taxon>
        <taxon>rosids</taxon>
        <taxon>fabids</taxon>
        <taxon>Fabales</taxon>
        <taxon>Fabaceae</taxon>
        <taxon>Papilionoideae</taxon>
        <taxon>50 kb inversion clade</taxon>
        <taxon>NPAAA clade</taxon>
        <taxon>Hologalegina</taxon>
        <taxon>IRL clade</taxon>
        <taxon>Trifolieae</taxon>
        <taxon>Trifolium</taxon>
    </lineage>
</organism>